<feature type="transmembrane region" description="Helical" evidence="1">
    <location>
        <begin position="40"/>
        <end position="63"/>
    </location>
</feature>
<dbReference type="Proteomes" id="UP000009044">
    <property type="component" value="Chromosome"/>
</dbReference>
<keyword evidence="1" id="KW-1133">Transmembrane helix</keyword>
<gene>
    <name evidence="2" type="ordered locus">GLX_04040</name>
</gene>
<reference evidence="3" key="1">
    <citation type="journal article" date="2011" name="J. Bacteriol.">
        <title>Complete genome sequence of NBRC 3288, a unique cellulose-nonproducing strain of Gluconacetobacter xylinus isolated from vinegar.</title>
        <authorList>
            <person name="Ogino H."/>
            <person name="Azuma Y."/>
            <person name="Hosoyama A."/>
            <person name="Nakazawa H."/>
            <person name="Matsutani M."/>
            <person name="Hasegawa A."/>
            <person name="Otsuyama K."/>
            <person name="Matsushita K."/>
            <person name="Fujita N."/>
            <person name="Shirai M."/>
        </authorList>
    </citation>
    <scope>NUCLEOTIDE SEQUENCE [LARGE SCALE GENOMIC DNA]</scope>
    <source>
        <strain evidence="3">NBRC 3288 / BCRC 11682 / LMG 1693</strain>
    </source>
</reference>
<dbReference type="InterPro" id="IPR036259">
    <property type="entry name" value="MFS_trans_sf"/>
</dbReference>
<protein>
    <submittedName>
        <fullName evidence="2">Major facilitator superfamily sugar transporter</fullName>
    </submittedName>
</protein>
<keyword evidence="1" id="KW-0472">Membrane</keyword>
<evidence type="ECO:0000313" key="3">
    <source>
        <dbReference type="Proteomes" id="UP000009044"/>
    </source>
</evidence>
<dbReference type="AlphaFoldDB" id="G2I3W9"/>
<dbReference type="EMBL" id="AP012159">
    <property type="protein sequence ID" value="BAK82816.1"/>
    <property type="molecule type" value="Genomic_DNA"/>
</dbReference>
<dbReference type="STRING" id="634177.GLX_04040"/>
<dbReference type="PATRIC" id="fig|634177.7.peg.459"/>
<dbReference type="eggNOG" id="COG2814">
    <property type="taxonomic scope" value="Bacteria"/>
</dbReference>
<keyword evidence="1" id="KW-0812">Transmembrane</keyword>
<accession>G2I3W9</accession>
<dbReference type="SUPFAM" id="SSF103473">
    <property type="entry name" value="MFS general substrate transporter"/>
    <property type="match status" value="1"/>
</dbReference>
<proteinExistence type="predicted"/>
<dbReference type="KEGG" id="gxy:GLX_04040"/>
<keyword evidence="2" id="KW-0813">Transport</keyword>
<organism evidence="2 3">
    <name type="scientific">Komagataeibacter medellinensis (strain NBRC 3288 / BCRC 11682 / LMG 1693 / Kondo 51)</name>
    <name type="common">Gluconacetobacter medellinensis</name>
    <dbReference type="NCBI Taxonomy" id="634177"/>
    <lineage>
        <taxon>Bacteria</taxon>
        <taxon>Pseudomonadati</taxon>
        <taxon>Pseudomonadota</taxon>
        <taxon>Alphaproteobacteria</taxon>
        <taxon>Acetobacterales</taxon>
        <taxon>Acetobacteraceae</taxon>
        <taxon>Komagataeibacter</taxon>
    </lineage>
</organism>
<evidence type="ECO:0000256" key="1">
    <source>
        <dbReference type="SAM" id="Phobius"/>
    </source>
</evidence>
<keyword evidence="2" id="KW-0762">Sugar transport</keyword>
<sequence>MSGAIRARATRPDVAGAAINSASNVGILLGSAIGGQVLTVYGFGVLTPLAIAIVVCALAVALCNPAAFPHSLPAHEE</sequence>
<evidence type="ECO:0000313" key="2">
    <source>
        <dbReference type="EMBL" id="BAK82816.1"/>
    </source>
</evidence>
<dbReference type="HOGENOM" id="CLU_2633466_0_0_5"/>
<name>G2I3W9_KOMMN</name>